<dbReference type="InterPro" id="IPR036236">
    <property type="entry name" value="Znf_C2H2_sf"/>
</dbReference>
<gene>
    <name evidence="8" type="ORF">GPU96_05g08970</name>
</gene>
<evidence type="ECO:0000256" key="3">
    <source>
        <dbReference type="ARBA" id="ARBA00022771"/>
    </source>
</evidence>
<dbReference type="Proteomes" id="UP001059546">
    <property type="component" value="Chromosome V"/>
</dbReference>
<evidence type="ECO:0000256" key="6">
    <source>
        <dbReference type="SAM" id="MobiDB-lite"/>
    </source>
</evidence>
<dbReference type="PANTHER" id="PTHR14003:SF19">
    <property type="entry name" value="YY2 TRANSCRIPTION FACTOR"/>
    <property type="match status" value="1"/>
</dbReference>
<feature type="domain" description="C2H2-type" evidence="7">
    <location>
        <begin position="221"/>
        <end position="250"/>
    </location>
</feature>
<dbReference type="PANTHER" id="PTHR14003">
    <property type="entry name" value="TRANSCRIPTIONAL REPRESSOR PROTEIN YY"/>
    <property type="match status" value="1"/>
</dbReference>
<keyword evidence="1" id="KW-0479">Metal-binding</keyword>
<protein>
    <recommendedName>
        <fullName evidence="7">C2H2-type domain-containing protein</fullName>
    </recommendedName>
</protein>
<dbReference type="EMBL" id="CP075151">
    <property type="protein sequence ID" value="UTX43157.1"/>
    <property type="molecule type" value="Genomic_DNA"/>
</dbReference>
<feature type="region of interest" description="Disordered" evidence="6">
    <location>
        <begin position="1"/>
        <end position="24"/>
    </location>
</feature>
<dbReference type="GO" id="GO:0000978">
    <property type="term" value="F:RNA polymerase II cis-regulatory region sequence-specific DNA binding"/>
    <property type="evidence" value="ECO:0007669"/>
    <property type="project" value="TreeGrafter"/>
</dbReference>
<reference evidence="8" key="1">
    <citation type="submission" date="2021-05" db="EMBL/GenBank/DDBJ databases">
        <title>Encephalitozoon hellem ATCC 50604 Complete Genome.</title>
        <authorList>
            <person name="Mascarenhas dos Santos A.C."/>
            <person name="Julian A.T."/>
            <person name="Pombert J.-F."/>
        </authorList>
    </citation>
    <scope>NUCLEOTIDE SEQUENCE</scope>
    <source>
        <strain evidence="8">ATCC 50604</strain>
    </source>
</reference>
<evidence type="ECO:0000313" key="8">
    <source>
        <dbReference type="EMBL" id="UTX43157.1"/>
    </source>
</evidence>
<evidence type="ECO:0000313" key="9">
    <source>
        <dbReference type="Proteomes" id="UP001059546"/>
    </source>
</evidence>
<dbReference type="PROSITE" id="PS00028">
    <property type="entry name" value="ZINC_FINGER_C2H2_1"/>
    <property type="match status" value="2"/>
</dbReference>
<dbReference type="GO" id="GO:0031519">
    <property type="term" value="C:PcG protein complex"/>
    <property type="evidence" value="ECO:0007669"/>
    <property type="project" value="TreeGrafter"/>
</dbReference>
<dbReference type="SUPFAM" id="SSF57667">
    <property type="entry name" value="beta-beta-alpha zinc fingers"/>
    <property type="match status" value="1"/>
</dbReference>
<dbReference type="Gene3D" id="3.30.160.60">
    <property type="entry name" value="Classic Zinc Finger"/>
    <property type="match status" value="2"/>
</dbReference>
<accession>A0A9Q9C9V2</accession>
<feature type="region of interest" description="Disordered" evidence="6">
    <location>
        <begin position="152"/>
        <end position="196"/>
    </location>
</feature>
<evidence type="ECO:0000259" key="7">
    <source>
        <dbReference type="PROSITE" id="PS50157"/>
    </source>
</evidence>
<feature type="compositionally biased region" description="Basic and acidic residues" evidence="6">
    <location>
        <begin position="164"/>
        <end position="188"/>
    </location>
</feature>
<organism evidence="8 9">
    <name type="scientific">Encephalitozoon hellem</name>
    <name type="common">Microsporidian parasite</name>
    <dbReference type="NCBI Taxonomy" id="27973"/>
    <lineage>
        <taxon>Eukaryota</taxon>
        <taxon>Fungi</taxon>
        <taxon>Fungi incertae sedis</taxon>
        <taxon>Microsporidia</taxon>
        <taxon>Unikaryonidae</taxon>
        <taxon>Encephalitozoon</taxon>
    </lineage>
</organism>
<dbReference type="GO" id="GO:0000981">
    <property type="term" value="F:DNA-binding transcription factor activity, RNA polymerase II-specific"/>
    <property type="evidence" value="ECO:0007669"/>
    <property type="project" value="TreeGrafter"/>
</dbReference>
<dbReference type="GO" id="GO:0008270">
    <property type="term" value="F:zinc ion binding"/>
    <property type="evidence" value="ECO:0007669"/>
    <property type="project" value="UniProtKB-KW"/>
</dbReference>
<dbReference type="InterPro" id="IPR013087">
    <property type="entry name" value="Znf_C2H2_type"/>
</dbReference>
<proteinExistence type="predicted"/>
<feature type="region of interest" description="Disordered" evidence="6">
    <location>
        <begin position="81"/>
        <end position="103"/>
    </location>
</feature>
<dbReference type="SMART" id="SM00355">
    <property type="entry name" value="ZnF_C2H2"/>
    <property type="match status" value="2"/>
</dbReference>
<evidence type="ECO:0000256" key="5">
    <source>
        <dbReference type="PROSITE-ProRule" id="PRU00042"/>
    </source>
</evidence>
<sequence>MLKNKVEMDRRRLDFSDESSDDGYNGNYLGFHSHRAGGTHVYGEMGKESGNPASSRYHAWGGSCGGKVALGGGKSHSVEIQENESNRRLEIPASTESKGPHYESECLEISDSEEFEGKLASLRFLIIEAEEEMKKIIQERIERHLEMNREANEKRREMKRRKREVLGEINKKEDMKTGGKEAGSHEVSQEDSDAKEEKIESFADFETSMFPYKSKNGIKSYTCPYEGCTMELPTLSRIKRHYIVHTKLRPFKCLNKDCSKRFSRKDNMLQHYKIHCSYSNYR</sequence>
<keyword evidence="3 5" id="KW-0863">Zinc-finger</keyword>
<feature type="compositionally biased region" description="Basic and acidic residues" evidence="6">
    <location>
        <begin position="81"/>
        <end position="90"/>
    </location>
</feature>
<feature type="domain" description="C2H2-type" evidence="7">
    <location>
        <begin position="251"/>
        <end position="280"/>
    </location>
</feature>
<dbReference type="GO" id="GO:0005667">
    <property type="term" value="C:transcription regulator complex"/>
    <property type="evidence" value="ECO:0007669"/>
    <property type="project" value="TreeGrafter"/>
</dbReference>
<keyword evidence="2" id="KW-0677">Repeat</keyword>
<dbReference type="PROSITE" id="PS50157">
    <property type="entry name" value="ZINC_FINGER_C2H2_2"/>
    <property type="match status" value="2"/>
</dbReference>
<evidence type="ECO:0000256" key="1">
    <source>
        <dbReference type="ARBA" id="ARBA00022723"/>
    </source>
</evidence>
<name>A0A9Q9C9V2_ENCHE</name>
<keyword evidence="4" id="KW-0862">Zinc</keyword>
<feature type="compositionally biased region" description="Basic and acidic residues" evidence="6">
    <location>
        <begin position="1"/>
        <end position="15"/>
    </location>
</feature>
<evidence type="ECO:0000256" key="4">
    <source>
        <dbReference type="ARBA" id="ARBA00022833"/>
    </source>
</evidence>
<evidence type="ECO:0000256" key="2">
    <source>
        <dbReference type="ARBA" id="ARBA00022737"/>
    </source>
</evidence>
<dbReference type="GO" id="GO:0000785">
    <property type="term" value="C:chromatin"/>
    <property type="evidence" value="ECO:0007669"/>
    <property type="project" value="TreeGrafter"/>
</dbReference>
<dbReference type="AlphaFoldDB" id="A0A9Q9C9V2"/>